<evidence type="ECO:0000256" key="1">
    <source>
        <dbReference type="SAM" id="MobiDB-lite"/>
    </source>
</evidence>
<feature type="compositionally biased region" description="Low complexity" evidence="1">
    <location>
        <begin position="143"/>
        <end position="154"/>
    </location>
</feature>
<sequence length="206" mass="22133">MPVYEHSVDDAGAVVALRGGRPFASAVWQGRYACALNASPVLHALAGDPSIPFLIKEITSYQSRPILDGWIMLSYTTNAADAECVPPQRTVSPCLECSHLAMLSTAGTVEERALAGCGGRSRSVDHEARSRTFHKRHDRRLGELPSEGSLGGLSSKSAERACVGCLTTHALVVEFSPRLYASARRPHKLFCPRTVRTDHGALHGSA</sequence>
<dbReference type="EMBL" id="CADCWI010000092">
    <property type="protein sequence ID" value="CAA9560814.1"/>
    <property type="molecule type" value="Genomic_DNA"/>
</dbReference>
<reference evidence="2" key="1">
    <citation type="submission" date="2020-02" db="EMBL/GenBank/DDBJ databases">
        <authorList>
            <person name="Meier V. D."/>
        </authorList>
    </citation>
    <scope>NUCLEOTIDE SEQUENCE</scope>
    <source>
        <strain evidence="2">AVDCRST_MAG43</strain>
    </source>
</reference>
<gene>
    <name evidence="2" type="ORF">AVDCRST_MAG43-1970</name>
</gene>
<evidence type="ECO:0000313" key="2">
    <source>
        <dbReference type="EMBL" id="CAA9560814.1"/>
    </source>
</evidence>
<accession>A0A6J4UV72</accession>
<organism evidence="2">
    <name type="scientific">uncultured Thermomicrobiales bacterium</name>
    <dbReference type="NCBI Taxonomy" id="1645740"/>
    <lineage>
        <taxon>Bacteria</taxon>
        <taxon>Pseudomonadati</taxon>
        <taxon>Thermomicrobiota</taxon>
        <taxon>Thermomicrobia</taxon>
        <taxon>Thermomicrobiales</taxon>
        <taxon>environmental samples</taxon>
    </lineage>
</organism>
<protein>
    <submittedName>
        <fullName evidence="2">Uncharacterized protein</fullName>
    </submittedName>
</protein>
<feature type="region of interest" description="Disordered" evidence="1">
    <location>
        <begin position="126"/>
        <end position="154"/>
    </location>
</feature>
<dbReference type="AlphaFoldDB" id="A0A6J4UV72"/>
<name>A0A6J4UV72_9BACT</name>
<proteinExistence type="predicted"/>